<keyword evidence="2" id="KW-1185">Reference proteome</keyword>
<organism evidence="1 2">
    <name type="scientific">Iphiclides podalirius</name>
    <name type="common">scarce swallowtail</name>
    <dbReference type="NCBI Taxonomy" id="110791"/>
    <lineage>
        <taxon>Eukaryota</taxon>
        <taxon>Metazoa</taxon>
        <taxon>Ecdysozoa</taxon>
        <taxon>Arthropoda</taxon>
        <taxon>Hexapoda</taxon>
        <taxon>Insecta</taxon>
        <taxon>Pterygota</taxon>
        <taxon>Neoptera</taxon>
        <taxon>Endopterygota</taxon>
        <taxon>Lepidoptera</taxon>
        <taxon>Glossata</taxon>
        <taxon>Ditrysia</taxon>
        <taxon>Papilionoidea</taxon>
        <taxon>Papilionidae</taxon>
        <taxon>Papilioninae</taxon>
        <taxon>Iphiclides</taxon>
    </lineage>
</organism>
<evidence type="ECO:0000313" key="2">
    <source>
        <dbReference type="Proteomes" id="UP000837857"/>
    </source>
</evidence>
<reference evidence="1" key="1">
    <citation type="submission" date="2022-03" db="EMBL/GenBank/DDBJ databases">
        <authorList>
            <person name="Martin H S."/>
        </authorList>
    </citation>
    <scope>NUCLEOTIDE SEQUENCE</scope>
</reference>
<feature type="non-terminal residue" evidence="1">
    <location>
        <position position="73"/>
    </location>
</feature>
<proteinExistence type="predicted"/>
<dbReference type="Proteomes" id="UP000837857">
    <property type="component" value="Chromosome 4"/>
</dbReference>
<dbReference type="EMBL" id="OW152816">
    <property type="protein sequence ID" value="CAH2067532.1"/>
    <property type="molecule type" value="Genomic_DNA"/>
</dbReference>
<name>A0ABN8IXD1_9NEOP</name>
<gene>
    <name evidence="1" type="ORF">IPOD504_LOCUS13918</name>
</gene>
<evidence type="ECO:0000313" key="1">
    <source>
        <dbReference type="EMBL" id="CAH2067532.1"/>
    </source>
</evidence>
<sequence length="73" mass="8480">MERLKRNRFGKPLFADDSEARVSEEIVIQTKFSLPARRLSLARRIGRAERRKEVRKGQSEPKIVVLCVRQSSV</sequence>
<accession>A0ABN8IXD1</accession>
<protein>
    <submittedName>
        <fullName evidence="1">Uncharacterized protein</fullName>
    </submittedName>
</protein>